<evidence type="ECO:0008006" key="3">
    <source>
        <dbReference type="Google" id="ProtNLM"/>
    </source>
</evidence>
<dbReference type="EMBL" id="BAABDS010000010">
    <property type="protein sequence ID" value="GAA3704467.1"/>
    <property type="molecule type" value="Genomic_DNA"/>
</dbReference>
<proteinExistence type="predicted"/>
<evidence type="ECO:0000313" key="2">
    <source>
        <dbReference type="Proteomes" id="UP001501479"/>
    </source>
</evidence>
<keyword evidence="2" id="KW-1185">Reference proteome</keyword>
<evidence type="ECO:0000313" key="1">
    <source>
        <dbReference type="EMBL" id="GAA3704467.1"/>
    </source>
</evidence>
<organism evidence="1 2">
    <name type="scientific">Oceanisphaera sediminis</name>
    <dbReference type="NCBI Taxonomy" id="981381"/>
    <lineage>
        <taxon>Bacteria</taxon>
        <taxon>Pseudomonadati</taxon>
        <taxon>Pseudomonadota</taxon>
        <taxon>Gammaproteobacteria</taxon>
        <taxon>Aeromonadales</taxon>
        <taxon>Aeromonadaceae</taxon>
        <taxon>Oceanisphaera</taxon>
    </lineage>
</organism>
<reference evidence="2" key="1">
    <citation type="journal article" date="2019" name="Int. J. Syst. Evol. Microbiol.">
        <title>The Global Catalogue of Microorganisms (GCM) 10K type strain sequencing project: providing services to taxonomists for standard genome sequencing and annotation.</title>
        <authorList>
            <consortium name="The Broad Institute Genomics Platform"/>
            <consortium name="The Broad Institute Genome Sequencing Center for Infectious Disease"/>
            <person name="Wu L."/>
            <person name="Ma J."/>
        </authorList>
    </citation>
    <scope>NUCLEOTIDE SEQUENCE [LARGE SCALE GENOMIC DNA]</scope>
    <source>
        <strain evidence="2">JCM 17329</strain>
    </source>
</reference>
<gene>
    <name evidence="1" type="ORF">GCM10022421_09100</name>
</gene>
<comment type="caution">
    <text evidence="1">The sequence shown here is derived from an EMBL/GenBank/DDBJ whole genome shotgun (WGS) entry which is preliminary data.</text>
</comment>
<protein>
    <recommendedName>
        <fullName evidence="3">YCII-related domain-containing protein</fullName>
    </recommendedName>
</protein>
<sequence length="104" mass="11545">MSYLTVYLHAAERQTLHDALAQLRPLDEDNQILGDSPDHHLFWLSDLRRPNGVMLTDGDGNEYPETELVPGCHANLRTRHQSVVDTLTAAGVVVNPVTPMVVFA</sequence>
<dbReference type="Proteomes" id="UP001501479">
    <property type="component" value="Unassembled WGS sequence"/>
</dbReference>
<name>A0ABP7DEG0_9GAMM</name>
<accession>A0ABP7DEG0</accession>
<dbReference type="RefSeq" id="WP_344962851.1">
    <property type="nucleotide sequence ID" value="NZ_BAABDS010000010.1"/>
</dbReference>